<organism evidence="1">
    <name type="scientific">marine metagenome</name>
    <dbReference type="NCBI Taxonomy" id="408172"/>
    <lineage>
        <taxon>unclassified sequences</taxon>
        <taxon>metagenomes</taxon>
        <taxon>ecological metagenomes</taxon>
    </lineage>
</organism>
<dbReference type="AlphaFoldDB" id="A0A383BIU4"/>
<reference evidence="1" key="1">
    <citation type="submission" date="2018-05" db="EMBL/GenBank/DDBJ databases">
        <authorList>
            <person name="Lanie J.A."/>
            <person name="Ng W.-L."/>
            <person name="Kazmierczak K.M."/>
            <person name="Andrzejewski T.M."/>
            <person name="Davidsen T.M."/>
            <person name="Wayne K.J."/>
            <person name="Tettelin H."/>
            <person name="Glass J.I."/>
            <person name="Rusch D."/>
            <person name="Podicherti R."/>
            <person name="Tsui H.-C.T."/>
            <person name="Winkler M.E."/>
        </authorList>
    </citation>
    <scope>NUCLEOTIDE SEQUENCE</scope>
</reference>
<gene>
    <name evidence="1" type="ORF">METZ01_LOCUS472970</name>
</gene>
<dbReference type="EMBL" id="UINC01200981">
    <property type="protein sequence ID" value="SVE20116.1"/>
    <property type="molecule type" value="Genomic_DNA"/>
</dbReference>
<accession>A0A383BIU4</accession>
<name>A0A383BIU4_9ZZZZ</name>
<evidence type="ECO:0000313" key="1">
    <source>
        <dbReference type="EMBL" id="SVE20116.1"/>
    </source>
</evidence>
<feature type="non-terminal residue" evidence="1">
    <location>
        <position position="245"/>
    </location>
</feature>
<feature type="non-terminal residue" evidence="1">
    <location>
        <position position="1"/>
    </location>
</feature>
<protein>
    <submittedName>
        <fullName evidence="1">Uncharacterized protein</fullName>
    </submittedName>
</protein>
<proteinExistence type="predicted"/>
<sequence length="245" mass="24600">TTNSTSNTTGSIITAGGIGVAKCVNIGEDLKVWGDVTTVGDTTISGNLTFGDASTDQVTFSADINSSLIPNANLSFNIGNTTMQWANAWVGHAGITQKTDSGKPALTVTATDVDQLAVSVTASQTTADVVDIAADSVTTGKVIDITADALTTGSALYIDSDSSATDTRSIATIIQNHASATGSTGLTVQSDAGRGVFIDTNLAAGGFALEIDSEQTTTNVAKIASIATSGTVLEVSQAGVMTGKV</sequence>